<dbReference type="InterPro" id="IPR051313">
    <property type="entry name" value="Bact_iron-sidero_bind"/>
</dbReference>
<protein>
    <submittedName>
        <fullName evidence="8">Iron ABC transporter substrate-binding protein</fullName>
    </submittedName>
</protein>
<evidence type="ECO:0000256" key="6">
    <source>
        <dbReference type="SAM" id="SignalP"/>
    </source>
</evidence>
<dbReference type="PANTHER" id="PTHR30532:SF28">
    <property type="entry name" value="PETROBACTIN-BINDING PROTEIN YCLQ"/>
    <property type="match status" value="1"/>
</dbReference>
<dbReference type="RefSeq" id="WP_072625836.1">
    <property type="nucleotide sequence ID" value="NZ_CP013290.1"/>
</dbReference>
<dbReference type="GO" id="GO:0030288">
    <property type="term" value="C:outer membrane-bounded periplasmic space"/>
    <property type="evidence" value="ECO:0007669"/>
    <property type="project" value="TreeGrafter"/>
</dbReference>
<evidence type="ECO:0000256" key="5">
    <source>
        <dbReference type="SAM" id="MobiDB-lite"/>
    </source>
</evidence>
<keyword evidence="9" id="KW-1185">Reference proteome</keyword>
<keyword evidence="4 6" id="KW-0732">Signal</keyword>
<feature type="signal peptide" evidence="6">
    <location>
        <begin position="1"/>
        <end position="22"/>
    </location>
</feature>
<evidence type="ECO:0000259" key="7">
    <source>
        <dbReference type="PROSITE" id="PS50983"/>
    </source>
</evidence>
<feature type="chain" id="PRO_5039331167" evidence="6">
    <location>
        <begin position="23"/>
        <end position="326"/>
    </location>
</feature>
<dbReference type="InterPro" id="IPR002491">
    <property type="entry name" value="ABC_transptr_periplasmic_BD"/>
</dbReference>
<evidence type="ECO:0000256" key="2">
    <source>
        <dbReference type="ARBA" id="ARBA00008814"/>
    </source>
</evidence>
<dbReference type="Proteomes" id="UP000182938">
    <property type="component" value="Chromosome"/>
</dbReference>
<dbReference type="PANTHER" id="PTHR30532">
    <property type="entry name" value="IRON III DICITRATE-BINDING PERIPLASMIC PROTEIN"/>
    <property type="match status" value="1"/>
</dbReference>
<evidence type="ECO:0000313" key="8">
    <source>
        <dbReference type="EMBL" id="APH02699.1"/>
    </source>
</evidence>
<dbReference type="AlphaFoldDB" id="A0A1L3MK31"/>
<comment type="similarity">
    <text evidence="2">Belongs to the bacterial solute-binding protein 8 family.</text>
</comment>
<dbReference type="Gene3D" id="3.40.50.1980">
    <property type="entry name" value="Nitrogenase molybdenum iron protein domain"/>
    <property type="match status" value="2"/>
</dbReference>
<keyword evidence="3" id="KW-0813">Transport</keyword>
<feature type="region of interest" description="Disordered" evidence="5">
    <location>
        <begin position="22"/>
        <end position="53"/>
    </location>
</feature>
<evidence type="ECO:0000256" key="1">
    <source>
        <dbReference type="ARBA" id="ARBA00004196"/>
    </source>
</evidence>
<evidence type="ECO:0000313" key="9">
    <source>
        <dbReference type="Proteomes" id="UP000182938"/>
    </source>
</evidence>
<evidence type="ECO:0000256" key="4">
    <source>
        <dbReference type="ARBA" id="ARBA00022729"/>
    </source>
</evidence>
<comment type="subcellular location">
    <subcellularLocation>
        <location evidence="1">Cell envelope</location>
    </subcellularLocation>
</comment>
<dbReference type="EMBL" id="CP013290">
    <property type="protein sequence ID" value="APH02699.1"/>
    <property type="molecule type" value="Genomic_DNA"/>
</dbReference>
<sequence length="326" mass="34832">MHSRTRSLALVSGLALALSACGGSSGSDTDTGSAGPTVEIEDNNGTQQVPQEPSSVVATDNRTFETLADWDVELSAAAVSLMPETISYTKDKDLVDLGTHREPDLEAIVAAKPDLVINGQRFTQHEDKLKELAPDAAFLNLDPREGEPLDTELKRQTEVLGEVFGKQDEAKTLGEDLDAQVARVKQAYEPGDTVMAINTSGGELGYIAPTVGQTFGPVFDLFDLEPALEVEGASDDHQGDEVSVEAIAKADPDWILVLDRDAAVAADEEGYTPAKQLIEDSEALQDVTAVKEGQVVFAPADTYTNEGIQTYTEIFSAFADALEEQS</sequence>
<name>A0A1L3MK31_9MICO</name>
<feature type="compositionally biased region" description="Polar residues" evidence="5">
    <location>
        <begin position="43"/>
        <end position="53"/>
    </location>
</feature>
<dbReference type="SUPFAM" id="SSF53807">
    <property type="entry name" value="Helical backbone' metal receptor"/>
    <property type="match status" value="1"/>
</dbReference>
<dbReference type="Pfam" id="PF01497">
    <property type="entry name" value="Peripla_BP_2"/>
    <property type="match status" value="1"/>
</dbReference>
<feature type="domain" description="Fe/B12 periplasmic-binding" evidence="7">
    <location>
        <begin position="55"/>
        <end position="326"/>
    </location>
</feature>
<reference evidence="8 9" key="1">
    <citation type="submission" date="2015-11" db="EMBL/GenBank/DDBJ databases">
        <authorList>
            <person name="Zhang Y."/>
            <person name="Guo Z."/>
        </authorList>
    </citation>
    <scope>NUCLEOTIDE SEQUENCE [LARGE SCALE GENOMIC DNA]</scope>
    <source>
        <strain evidence="8 9">YFY001</strain>
    </source>
</reference>
<dbReference type="PROSITE" id="PS51257">
    <property type="entry name" value="PROKAR_LIPOPROTEIN"/>
    <property type="match status" value="1"/>
</dbReference>
<gene>
    <name evidence="8" type="ORF">ASJ30_15070</name>
</gene>
<feature type="compositionally biased region" description="Low complexity" evidence="5">
    <location>
        <begin position="22"/>
        <end position="35"/>
    </location>
</feature>
<proteinExistence type="inferred from homology"/>
<dbReference type="KEGG" id="jte:ASJ30_15070"/>
<organism evidence="8 9">
    <name type="scientific">Janibacter indicus</name>
    <dbReference type="NCBI Taxonomy" id="857417"/>
    <lineage>
        <taxon>Bacteria</taxon>
        <taxon>Bacillati</taxon>
        <taxon>Actinomycetota</taxon>
        <taxon>Actinomycetes</taxon>
        <taxon>Micrococcales</taxon>
        <taxon>Intrasporangiaceae</taxon>
        <taxon>Janibacter</taxon>
    </lineage>
</organism>
<dbReference type="GO" id="GO:1901678">
    <property type="term" value="P:iron coordination entity transport"/>
    <property type="evidence" value="ECO:0007669"/>
    <property type="project" value="UniProtKB-ARBA"/>
</dbReference>
<dbReference type="PROSITE" id="PS50983">
    <property type="entry name" value="FE_B12_PBP"/>
    <property type="match status" value="1"/>
</dbReference>
<accession>A0A1L3MK31</accession>
<evidence type="ECO:0000256" key="3">
    <source>
        <dbReference type="ARBA" id="ARBA00022448"/>
    </source>
</evidence>